<dbReference type="PROSITE" id="PS00346">
    <property type="entry name" value="ETS_DOMAIN_2"/>
    <property type="match status" value="1"/>
</dbReference>
<feature type="region of interest" description="Disordered" evidence="12">
    <location>
        <begin position="237"/>
        <end position="275"/>
    </location>
</feature>
<evidence type="ECO:0000256" key="9">
    <source>
        <dbReference type="ARBA" id="ARBA00023125"/>
    </source>
</evidence>
<dbReference type="GO" id="GO:0000981">
    <property type="term" value="F:DNA-binding transcription factor activity, RNA polymerase II-specific"/>
    <property type="evidence" value="ECO:0007669"/>
    <property type="project" value="TreeGrafter"/>
</dbReference>
<proteinExistence type="inferred from homology"/>
<dbReference type="InterPro" id="IPR003118">
    <property type="entry name" value="Pointed_dom"/>
</dbReference>
<evidence type="ECO:0008006" key="17">
    <source>
        <dbReference type="Google" id="ProtNLM"/>
    </source>
</evidence>
<gene>
    <name evidence="15" type="ORF">CLODIP_2_CD05553</name>
</gene>
<evidence type="ECO:0000256" key="2">
    <source>
        <dbReference type="ARBA" id="ARBA00004240"/>
    </source>
</evidence>
<evidence type="ECO:0000256" key="1">
    <source>
        <dbReference type="ARBA" id="ARBA00004123"/>
    </source>
</evidence>
<feature type="compositionally biased region" description="Pro residues" evidence="12">
    <location>
        <begin position="627"/>
        <end position="637"/>
    </location>
</feature>
<dbReference type="SMART" id="SM00251">
    <property type="entry name" value="SAM_PNT"/>
    <property type="match status" value="1"/>
</dbReference>
<evidence type="ECO:0000256" key="6">
    <source>
        <dbReference type="ARBA" id="ARBA00022824"/>
    </source>
</evidence>
<evidence type="ECO:0000256" key="10">
    <source>
        <dbReference type="ARBA" id="ARBA00023242"/>
    </source>
</evidence>
<reference evidence="15 16" key="1">
    <citation type="submission" date="2020-04" db="EMBL/GenBank/DDBJ databases">
        <authorList>
            <person name="Alioto T."/>
            <person name="Alioto T."/>
            <person name="Gomez Garrido J."/>
        </authorList>
    </citation>
    <scope>NUCLEOTIDE SEQUENCE [LARGE SCALE GENOMIC DNA]</scope>
</reference>
<feature type="domain" description="ETS" evidence="13">
    <location>
        <begin position="435"/>
        <end position="515"/>
    </location>
</feature>
<dbReference type="GO" id="GO:0005794">
    <property type="term" value="C:Golgi apparatus"/>
    <property type="evidence" value="ECO:0007669"/>
    <property type="project" value="UniProtKB-SubCell"/>
</dbReference>
<dbReference type="InterPro" id="IPR046328">
    <property type="entry name" value="ETS_fam"/>
</dbReference>
<keyword evidence="6" id="KW-0256">Endoplasmic reticulum</keyword>
<dbReference type="CDD" id="cd14856">
    <property type="entry name" value="TRAPPC4_synbindin"/>
    <property type="match status" value="1"/>
</dbReference>
<feature type="compositionally biased region" description="Basic and acidic residues" evidence="12">
    <location>
        <begin position="243"/>
        <end position="262"/>
    </location>
</feature>
<dbReference type="OrthoDB" id="246406at2759"/>
<dbReference type="EMBL" id="CADEPI010000021">
    <property type="protein sequence ID" value="CAB3365513.1"/>
    <property type="molecule type" value="Genomic_DNA"/>
</dbReference>
<dbReference type="FunFam" id="1.10.10.10:FF:000039">
    <property type="entry name" value="Friend leukemia integration 1 transcription factor"/>
    <property type="match status" value="1"/>
</dbReference>
<dbReference type="InterPro" id="IPR013761">
    <property type="entry name" value="SAM/pointed_sf"/>
</dbReference>
<evidence type="ECO:0000259" key="14">
    <source>
        <dbReference type="PROSITE" id="PS51433"/>
    </source>
</evidence>
<evidence type="ECO:0000256" key="4">
    <source>
        <dbReference type="ARBA" id="ARBA00005562"/>
    </source>
</evidence>
<evidence type="ECO:0000256" key="7">
    <source>
        <dbReference type="ARBA" id="ARBA00022892"/>
    </source>
</evidence>
<evidence type="ECO:0000256" key="8">
    <source>
        <dbReference type="ARBA" id="ARBA00023034"/>
    </source>
</evidence>
<comment type="caution">
    <text evidence="15">The sequence shown here is derived from an EMBL/GenBank/DDBJ whole genome shotgun (WGS) entry which is preliminary data.</text>
</comment>
<evidence type="ECO:0000313" key="16">
    <source>
        <dbReference type="Proteomes" id="UP000494165"/>
    </source>
</evidence>
<evidence type="ECO:0000256" key="11">
    <source>
        <dbReference type="RuleBase" id="RU004019"/>
    </source>
</evidence>
<keyword evidence="9 11" id="KW-0238">DNA-binding</keyword>
<keyword evidence="8" id="KW-0333">Golgi apparatus</keyword>
<keyword evidence="5" id="KW-0813">Transport</keyword>
<dbReference type="Pfam" id="PF00178">
    <property type="entry name" value="Ets"/>
    <property type="match status" value="1"/>
</dbReference>
<accession>A0A8S1C8D4</accession>
<evidence type="ECO:0000256" key="3">
    <source>
        <dbReference type="ARBA" id="ARBA00004555"/>
    </source>
</evidence>
<evidence type="ECO:0000259" key="13">
    <source>
        <dbReference type="PROSITE" id="PS50061"/>
    </source>
</evidence>
<protein>
    <recommendedName>
        <fullName evidence="17">ETS domain-containing protein</fullName>
    </recommendedName>
</protein>
<dbReference type="Proteomes" id="UP000494165">
    <property type="component" value="Unassembled WGS sequence"/>
</dbReference>
<dbReference type="SUPFAM" id="SSF64356">
    <property type="entry name" value="SNARE-like"/>
    <property type="match status" value="1"/>
</dbReference>
<dbReference type="SMART" id="SM01399">
    <property type="entry name" value="Sybindin"/>
    <property type="match status" value="1"/>
</dbReference>
<keyword evidence="7" id="KW-0931">ER-Golgi transport</keyword>
<evidence type="ECO:0000313" key="15">
    <source>
        <dbReference type="EMBL" id="CAB3365513.1"/>
    </source>
</evidence>
<evidence type="ECO:0000256" key="5">
    <source>
        <dbReference type="ARBA" id="ARBA00022448"/>
    </source>
</evidence>
<dbReference type="Gene3D" id="1.10.150.50">
    <property type="entry name" value="Transcription Factor, Ets-1"/>
    <property type="match status" value="1"/>
</dbReference>
<dbReference type="SUPFAM" id="SSF47769">
    <property type="entry name" value="SAM/Pointed domain"/>
    <property type="match status" value="1"/>
</dbReference>
<dbReference type="Gene3D" id="3.30.450.70">
    <property type="match status" value="1"/>
</dbReference>
<dbReference type="GO" id="GO:0005634">
    <property type="term" value="C:nucleus"/>
    <property type="evidence" value="ECO:0007669"/>
    <property type="project" value="UniProtKB-SubCell"/>
</dbReference>
<dbReference type="PRINTS" id="PR00454">
    <property type="entry name" value="ETSDOMAIN"/>
</dbReference>
<evidence type="ECO:0000256" key="12">
    <source>
        <dbReference type="SAM" id="MobiDB-lite"/>
    </source>
</evidence>
<sequence length="637" mass="69847">MGIYSVYIVSKSGGLIFQHDHLVPKVETEKTCSFPLDIKLIFENKRIVVNYGQRDGIMVGHQLLAINGVQVTGRVLEDGRDALDILEKPENYPVNLKFGRPKMTTNDKLFLASMFYPLFAIAIQLSPEPKSSGIEVLEADTFKLHCYQTPTGVKFMVICEPSQQGMDILLKKIYELYADYALKNPFYSLEMPIRCELFDTNLQSLLETVEKSGLSNPETESAGLRERQCGRGFHRTQLARPSKHGDHDARMDTDASHDRRVSDAAAGAALRDDDADDADQQLVLVPTDPSEWSEQHVRQWLEWACKQFALPPLDPCDFPKSGSELCALSRSQLLSLAGARAGSVLAAHLANLKHSVTGRSPSPLGDIRLHSPEENEGRPVELAHWRKVAAAVASADHHLEIIRRSAVKSPMLYNDPYQLLNAAGSRLVAQGSGQIQLWQFLLELLSDSSNAACITWEGTNGEFKLTDPDEVARRWGERKSKPNMNYDKLSRALRYYYDKNIMSKVHGKRYAYKFDFTGLMQACQAQNGEGAAGAASPYKTPPGYPGELGSLFGTTHASAYHLAECHGKLSSGGVSAAASGASPSSLFGAQHYWPSPPPLYTPPGGSSSGSGGSPGPHRPPSLSRCYPYPPGAPPPQH</sequence>
<comment type="subcellular location">
    <subcellularLocation>
        <location evidence="2">Endoplasmic reticulum</location>
    </subcellularLocation>
    <subcellularLocation>
        <location evidence="3">Golgi apparatus</location>
    </subcellularLocation>
    <subcellularLocation>
        <location evidence="1 11">Nucleus</location>
    </subcellularLocation>
</comment>
<dbReference type="Pfam" id="PF04099">
    <property type="entry name" value="Sybindin"/>
    <property type="match status" value="1"/>
</dbReference>
<dbReference type="GO" id="GO:0016192">
    <property type="term" value="P:vesicle-mediated transport"/>
    <property type="evidence" value="ECO:0007669"/>
    <property type="project" value="UniProtKB-KW"/>
</dbReference>
<organism evidence="15 16">
    <name type="scientific">Cloeon dipterum</name>
    <dbReference type="NCBI Taxonomy" id="197152"/>
    <lineage>
        <taxon>Eukaryota</taxon>
        <taxon>Metazoa</taxon>
        <taxon>Ecdysozoa</taxon>
        <taxon>Arthropoda</taxon>
        <taxon>Hexapoda</taxon>
        <taxon>Insecta</taxon>
        <taxon>Pterygota</taxon>
        <taxon>Palaeoptera</taxon>
        <taxon>Ephemeroptera</taxon>
        <taxon>Pisciforma</taxon>
        <taxon>Baetidae</taxon>
        <taxon>Cloeon</taxon>
    </lineage>
</organism>
<dbReference type="FunFam" id="3.30.450.70:FF:000009">
    <property type="entry name" value="Trafficking protein particle complex 4"/>
    <property type="match status" value="1"/>
</dbReference>
<dbReference type="GO" id="GO:0043565">
    <property type="term" value="F:sequence-specific DNA binding"/>
    <property type="evidence" value="ECO:0007669"/>
    <property type="project" value="InterPro"/>
</dbReference>
<dbReference type="InterPro" id="IPR036390">
    <property type="entry name" value="WH_DNA-bd_sf"/>
</dbReference>
<dbReference type="PROSITE" id="PS50061">
    <property type="entry name" value="ETS_DOMAIN_3"/>
    <property type="match status" value="1"/>
</dbReference>
<dbReference type="Pfam" id="PF02198">
    <property type="entry name" value="SAM_PNT"/>
    <property type="match status" value="1"/>
</dbReference>
<keyword evidence="16" id="KW-1185">Reference proteome</keyword>
<feature type="region of interest" description="Disordered" evidence="12">
    <location>
        <begin position="597"/>
        <end position="637"/>
    </location>
</feature>
<dbReference type="InterPro" id="IPR011012">
    <property type="entry name" value="Longin-like_dom_sf"/>
</dbReference>
<dbReference type="InterPro" id="IPR007233">
    <property type="entry name" value="TRAPPC"/>
</dbReference>
<dbReference type="PANTHER" id="PTHR11849:SF304">
    <property type="entry name" value="DNA-BINDING PROTEIN D-ETS-3"/>
    <property type="match status" value="1"/>
</dbReference>
<dbReference type="GO" id="GO:0005783">
    <property type="term" value="C:endoplasmic reticulum"/>
    <property type="evidence" value="ECO:0007669"/>
    <property type="project" value="UniProtKB-SubCell"/>
</dbReference>
<dbReference type="PROSITE" id="PS51433">
    <property type="entry name" value="PNT"/>
    <property type="match status" value="1"/>
</dbReference>
<keyword evidence="10 11" id="KW-0539">Nucleus</keyword>
<comment type="similarity">
    <text evidence="4 11">Belongs to the ETS family.</text>
</comment>
<dbReference type="InterPro" id="IPR000418">
    <property type="entry name" value="Ets_dom"/>
</dbReference>
<dbReference type="SUPFAM" id="SSF46785">
    <property type="entry name" value="Winged helix' DNA-binding domain"/>
    <property type="match status" value="1"/>
</dbReference>
<name>A0A8S1C8D4_9INSE</name>
<dbReference type="GO" id="GO:0030154">
    <property type="term" value="P:cell differentiation"/>
    <property type="evidence" value="ECO:0007669"/>
    <property type="project" value="TreeGrafter"/>
</dbReference>
<dbReference type="Gene3D" id="1.10.10.10">
    <property type="entry name" value="Winged helix-like DNA-binding domain superfamily/Winged helix DNA-binding domain"/>
    <property type="match status" value="1"/>
</dbReference>
<dbReference type="AlphaFoldDB" id="A0A8S1C8D4"/>
<dbReference type="CDD" id="cd08203">
    <property type="entry name" value="SAM_PNT"/>
    <property type="match status" value="1"/>
</dbReference>
<dbReference type="InterPro" id="IPR036388">
    <property type="entry name" value="WH-like_DNA-bd_sf"/>
</dbReference>
<dbReference type="GO" id="GO:0030008">
    <property type="term" value="C:TRAPP complex"/>
    <property type="evidence" value="ECO:0007669"/>
    <property type="project" value="InterPro"/>
</dbReference>
<feature type="domain" description="PNT" evidence="14">
    <location>
        <begin position="271"/>
        <end position="356"/>
    </location>
</feature>
<dbReference type="PANTHER" id="PTHR11849">
    <property type="entry name" value="ETS"/>
    <property type="match status" value="1"/>
</dbReference>
<dbReference type="PROSITE" id="PS00345">
    <property type="entry name" value="ETS_DOMAIN_1"/>
    <property type="match status" value="1"/>
</dbReference>
<dbReference type="SMART" id="SM00413">
    <property type="entry name" value="ETS"/>
    <property type="match status" value="1"/>
</dbReference>